<dbReference type="Proteomes" id="UP000054196">
    <property type="component" value="Unassembled WGS sequence"/>
</dbReference>
<dbReference type="RefSeq" id="XP_007388313.1">
    <property type="nucleotide sequence ID" value="XM_007388251.1"/>
</dbReference>
<dbReference type="AlphaFoldDB" id="R7S2S6"/>
<organism evidence="1 2">
    <name type="scientific">Punctularia strigosozonata (strain HHB-11173)</name>
    <name type="common">White-rot fungus</name>
    <dbReference type="NCBI Taxonomy" id="741275"/>
    <lineage>
        <taxon>Eukaryota</taxon>
        <taxon>Fungi</taxon>
        <taxon>Dikarya</taxon>
        <taxon>Basidiomycota</taxon>
        <taxon>Agaricomycotina</taxon>
        <taxon>Agaricomycetes</taxon>
        <taxon>Corticiales</taxon>
        <taxon>Punctulariaceae</taxon>
        <taxon>Punctularia</taxon>
    </lineage>
</organism>
<keyword evidence="2" id="KW-1185">Reference proteome</keyword>
<dbReference type="HOGENOM" id="CLU_2607163_0_0_1"/>
<gene>
    <name evidence="1" type="ORF">PUNSTDRAFT_55531</name>
</gene>
<dbReference type="GeneID" id="18883995"/>
<accession>R7S2S6</accession>
<protein>
    <submittedName>
        <fullName evidence="1">Uncharacterized protein</fullName>
    </submittedName>
</protein>
<evidence type="ECO:0000313" key="2">
    <source>
        <dbReference type="Proteomes" id="UP000054196"/>
    </source>
</evidence>
<name>R7S2S6_PUNST</name>
<dbReference type="KEGG" id="psq:PUNSTDRAFT_55531"/>
<reference evidence="2" key="1">
    <citation type="journal article" date="2012" name="Science">
        <title>The Paleozoic origin of enzymatic lignin decomposition reconstructed from 31 fungal genomes.</title>
        <authorList>
            <person name="Floudas D."/>
            <person name="Binder M."/>
            <person name="Riley R."/>
            <person name="Barry K."/>
            <person name="Blanchette R.A."/>
            <person name="Henrissat B."/>
            <person name="Martinez A.T."/>
            <person name="Otillar R."/>
            <person name="Spatafora J.W."/>
            <person name="Yadav J.S."/>
            <person name="Aerts A."/>
            <person name="Benoit I."/>
            <person name="Boyd A."/>
            <person name="Carlson A."/>
            <person name="Copeland A."/>
            <person name="Coutinho P.M."/>
            <person name="de Vries R.P."/>
            <person name="Ferreira P."/>
            <person name="Findley K."/>
            <person name="Foster B."/>
            <person name="Gaskell J."/>
            <person name="Glotzer D."/>
            <person name="Gorecki P."/>
            <person name="Heitman J."/>
            <person name="Hesse C."/>
            <person name="Hori C."/>
            <person name="Igarashi K."/>
            <person name="Jurgens J.A."/>
            <person name="Kallen N."/>
            <person name="Kersten P."/>
            <person name="Kohler A."/>
            <person name="Kuees U."/>
            <person name="Kumar T.K.A."/>
            <person name="Kuo A."/>
            <person name="LaButti K."/>
            <person name="Larrondo L.F."/>
            <person name="Lindquist E."/>
            <person name="Ling A."/>
            <person name="Lombard V."/>
            <person name="Lucas S."/>
            <person name="Lundell T."/>
            <person name="Martin R."/>
            <person name="McLaughlin D.J."/>
            <person name="Morgenstern I."/>
            <person name="Morin E."/>
            <person name="Murat C."/>
            <person name="Nagy L.G."/>
            <person name="Nolan M."/>
            <person name="Ohm R.A."/>
            <person name="Patyshakuliyeva A."/>
            <person name="Rokas A."/>
            <person name="Ruiz-Duenas F.J."/>
            <person name="Sabat G."/>
            <person name="Salamov A."/>
            <person name="Samejima M."/>
            <person name="Schmutz J."/>
            <person name="Slot J.C."/>
            <person name="St John F."/>
            <person name="Stenlid J."/>
            <person name="Sun H."/>
            <person name="Sun S."/>
            <person name="Syed K."/>
            <person name="Tsang A."/>
            <person name="Wiebenga A."/>
            <person name="Young D."/>
            <person name="Pisabarro A."/>
            <person name="Eastwood D.C."/>
            <person name="Martin F."/>
            <person name="Cullen D."/>
            <person name="Grigoriev I.V."/>
            <person name="Hibbett D.S."/>
        </authorList>
    </citation>
    <scope>NUCLEOTIDE SEQUENCE [LARGE SCALE GENOMIC DNA]</scope>
    <source>
        <strain evidence="2">HHB-11173 SS5</strain>
    </source>
</reference>
<dbReference type="EMBL" id="JH687554">
    <property type="protein sequence ID" value="EIN04518.1"/>
    <property type="molecule type" value="Genomic_DNA"/>
</dbReference>
<sequence length="79" mass="8779">MTGVPERLCRTLNFTGFPSIGIVSSRSSWIAERVANTASYDLTCVSMVFPSGTSRSLAPRVLFNIASLRLERDNLQRTR</sequence>
<proteinExistence type="predicted"/>
<evidence type="ECO:0000313" key="1">
    <source>
        <dbReference type="EMBL" id="EIN04518.1"/>
    </source>
</evidence>